<proteinExistence type="predicted"/>
<keyword evidence="1" id="KW-0413">Isomerase</keyword>
<evidence type="ECO:0000313" key="2">
    <source>
        <dbReference type="Proteomes" id="UP001246858"/>
    </source>
</evidence>
<dbReference type="Proteomes" id="UP001246858">
    <property type="component" value="Unassembled WGS sequence"/>
</dbReference>
<gene>
    <name evidence="1" type="ORF">J2X78_003237</name>
</gene>
<keyword evidence="2" id="KW-1185">Reference proteome</keyword>
<sequence>MKRLLLYSLAAFLSLPGFAQKNFSIKGKIRGKKAGYVYLSYPVGETYKTDSAAIRNGSFLFKGKLAEPSRANLAASRNIRDFDDPNMTSVFIEPAAMEAMVTYGAFKKLVLKGSVSNDEFATLDRKKAPIQKEMEPVLAAYRKEKDHEKAAAIREQFEPFNARMDKIDEAFIRTHPDSYISAYLMRFKMSSMKLVEAKAIYNTWTEKIKSSAAGKEVYKEILELESGSPGSVAKAFSATDINGEKLSLADLKGKKYVLVDFWASWCVPCRKGNPHLLSLYSKYKDKGLEIVGISDDDSNPAAWKKAVEKDQIGVWKHVLRGVKISGKDYDTTNDISKGYGIHSLPTKILIDKEGVIVGRYGGGGENDEAMDKKLAEIFN</sequence>
<organism evidence="1 2">
    <name type="scientific">Pedobacter africanus</name>
    <dbReference type="NCBI Taxonomy" id="151894"/>
    <lineage>
        <taxon>Bacteria</taxon>
        <taxon>Pseudomonadati</taxon>
        <taxon>Bacteroidota</taxon>
        <taxon>Sphingobacteriia</taxon>
        <taxon>Sphingobacteriales</taxon>
        <taxon>Sphingobacteriaceae</taxon>
        <taxon>Pedobacter</taxon>
    </lineage>
</organism>
<evidence type="ECO:0000313" key="1">
    <source>
        <dbReference type="EMBL" id="MDR6784663.1"/>
    </source>
</evidence>
<reference evidence="1" key="1">
    <citation type="submission" date="2023-07" db="EMBL/GenBank/DDBJ databases">
        <title>Sorghum-associated microbial communities from plants grown in Nebraska, USA.</title>
        <authorList>
            <person name="Schachtman D."/>
        </authorList>
    </citation>
    <scope>NUCLEOTIDE SEQUENCE</scope>
    <source>
        <strain evidence="1">2697</strain>
    </source>
</reference>
<dbReference type="EMBL" id="JAVDTF010000003">
    <property type="protein sequence ID" value="MDR6784663.1"/>
    <property type="molecule type" value="Genomic_DNA"/>
</dbReference>
<comment type="caution">
    <text evidence="1">The sequence shown here is derived from an EMBL/GenBank/DDBJ whole genome shotgun (WGS) entry which is preliminary data.</text>
</comment>
<accession>A0ACC6KZ59</accession>
<protein>
    <submittedName>
        <fullName evidence="1">Thiol-disulfide isomerase/thioredoxin</fullName>
    </submittedName>
</protein>
<name>A0ACC6KZ59_9SPHI</name>